<evidence type="ECO:0000256" key="5">
    <source>
        <dbReference type="SAM" id="MobiDB-lite"/>
    </source>
</evidence>
<dbReference type="InterPro" id="IPR025254">
    <property type="entry name" value="CCDC113/CCDC96_CC"/>
</dbReference>
<feature type="coiled-coil region" evidence="4">
    <location>
        <begin position="447"/>
        <end position="510"/>
    </location>
</feature>
<accession>A0A2R5G1A7</accession>
<reference evidence="7 8" key="1">
    <citation type="submission" date="2017-12" db="EMBL/GenBank/DDBJ databases">
        <title>Sequencing, de novo assembly and annotation of complete genome of a new Thraustochytrid species, strain FCC1311.</title>
        <authorList>
            <person name="Sedici K."/>
            <person name="Godart F."/>
            <person name="Aiese Cigliano R."/>
            <person name="Sanseverino W."/>
            <person name="Barakat M."/>
            <person name="Ortet P."/>
            <person name="Marechal E."/>
            <person name="Cagnac O."/>
            <person name="Amato A."/>
        </authorList>
    </citation>
    <scope>NUCLEOTIDE SEQUENCE [LARGE SCALE GENOMIC DNA]</scope>
</reference>
<comment type="caution">
    <text evidence="7">The sequence shown here is derived from an EMBL/GenBank/DDBJ whole genome shotgun (WGS) entry which is preliminary data.</text>
</comment>
<comment type="subcellular location">
    <subcellularLocation>
        <location evidence="1">Cell projection</location>
        <location evidence="1">Cilium</location>
    </subcellularLocation>
</comment>
<dbReference type="GO" id="GO:0005930">
    <property type="term" value="C:axoneme"/>
    <property type="evidence" value="ECO:0007669"/>
    <property type="project" value="TreeGrafter"/>
</dbReference>
<organism evidence="7 8">
    <name type="scientific">Hondaea fermentalgiana</name>
    <dbReference type="NCBI Taxonomy" id="2315210"/>
    <lineage>
        <taxon>Eukaryota</taxon>
        <taxon>Sar</taxon>
        <taxon>Stramenopiles</taxon>
        <taxon>Bigyra</taxon>
        <taxon>Labyrinthulomycetes</taxon>
        <taxon>Thraustochytrida</taxon>
        <taxon>Thraustochytriidae</taxon>
        <taxon>Hondaea</taxon>
    </lineage>
</organism>
<sequence length="616" mass="68752">MVLKDVRVLTADDEEAANKARDDGFDIVQAATKEMPGLAVKQRADGEEGQAVVEFAVAFGPDDIPPGFRAAGPNLQEFVKVLHAQLQQQQKQQEGEGSETKDGENIEEKTQENAAIEDEILLCVRESNDPLELSKCAITAVEFLPAGIFSKTGFEVVTIASDVLALGFRNVAAAPLPEANNEEKMATDEGESKSEDMDANIDESKEESKDDAPMNEASKKEELDDQGEAEDDDDEDDDEEEEDGDEWQTRPDAAGFEQAEKLEAGALDGELGECILPSAESKSNELEEAERRAQAARIAELIDKARAERESLTQANGWLQRDLVSLLQAKQAQHATDTGSTSDLHGTDTAGDSFDQEAEQKYKNALSAYRDARDTLHRTQESYDGVAMQLQSKLDAKEKKCDEIQSSFAHFKREIAKQAENSRSGKPIPIHIIDQFETAERAKAGELEKIRLRNLHLRAELNKLEKALQNKERLADGLHLIDFEQLKIENQALSEKIEERNEDLAKLNKKTTTTVQVLTHLKEKLVFVQSEAVQLGDELKVLDKELQLSRDQLNQSKRQRDQLRSGNTKKRESQGFFKSTLLVEDFKKRAQEIKALKRSIQDLQQKHANLTGSRDE</sequence>
<dbReference type="PANTHER" id="PTHR15654">
    <property type="entry name" value="COILED-COIL DOMAIN-CONTAINING PROTEIN 113-RELATED"/>
    <property type="match status" value="1"/>
</dbReference>
<dbReference type="OrthoDB" id="10254794at2759"/>
<evidence type="ECO:0000256" key="1">
    <source>
        <dbReference type="ARBA" id="ARBA00004138"/>
    </source>
</evidence>
<evidence type="ECO:0000256" key="2">
    <source>
        <dbReference type="ARBA" id="ARBA00023054"/>
    </source>
</evidence>
<feature type="coiled-coil region" evidence="4">
    <location>
        <begin position="586"/>
        <end position="613"/>
    </location>
</feature>
<evidence type="ECO:0000313" key="7">
    <source>
        <dbReference type="EMBL" id="GBG24782.1"/>
    </source>
</evidence>
<feature type="region of interest" description="Disordered" evidence="5">
    <location>
        <begin position="86"/>
        <end position="112"/>
    </location>
</feature>
<keyword evidence="3" id="KW-0966">Cell projection</keyword>
<dbReference type="Proteomes" id="UP000241890">
    <property type="component" value="Unassembled WGS sequence"/>
</dbReference>
<dbReference type="GO" id="GO:0036064">
    <property type="term" value="C:ciliary basal body"/>
    <property type="evidence" value="ECO:0007669"/>
    <property type="project" value="TreeGrafter"/>
</dbReference>
<dbReference type="EMBL" id="BEYU01000008">
    <property type="protein sequence ID" value="GBG24782.1"/>
    <property type="molecule type" value="Genomic_DNA"/>
</dbReference>
<feature type="region of interest" description="Disordered" evidence="5">
    <location>
        <begin position="553"/>
        <end position="572"/>
    </location>
</feature>
<evidence type="ECO:0000259" key="6">
    <source>
        <dbReference type="Pfam" id="PF13870"/>
    </source>
</evidence>
<feature type="compositionally biased region" description="Acidic residues" evidence="5">
    <location>
        <begin position="223"/>
        <end position="246"/>
    </location>
</feature>
<dbReference type="InParanoid" id="A0A2R5G1A7"/>
<keyword evidence="2 4" id="KW-0175">Coiled coil</keyword>
<name>A0A2R5G1A7_9STRA</name>
<feature type="region of interest" description="Disordered" evidence="5">
    <location>
        <begin position="179"/>
        <end position="293"/>
    </location>
</feature>
<dbReference type="GO" id="GO:0060271">
    <property type="term" value="P:cilium assembly"/>
    <property type="evidence" value="ECO:0007669"/>
    <property type="project" value="TreeGrafter"/>
</dbReference>
<feature type="compositionally biased region" description="Basic and acidic residues" evidence="5">
    <location>
        <begin position="282"/>
        <end position="293"/>
    </location>
</feature>
<feature type="compositionally biased region" description="Basic and acidic residues" evidence="5">
    <location>
        <begin position="98"/>
        <end position="111"/>
    </location>
</feature>
<dbReference type="PANTHER" id="PTHR15654:SF1">
    <property type="entry name" value="COILED-COIL DOMAIN-CONTAINING PROTEIN 96"/>
    <property type="match status" value="1"/>
</dbReference>
<dbReference type="AlphaFoldDB" id="A0A2R5G1A7"/>
<dbReference type="InterPro" id="IPR051885">
    <property type="entry name" value="CC_CF"/>
</dbReference>
<feature type="compositionally biased region" description="Basic and acidic residues" evidence="5">
    <location>
        <begin position="558"/>
        <end position="572"/>
    </location>
</feature>
<feature type="compositionally biased region" description="Basic and acidic residues" evidence="5">
    <location>
        <begin position="181"/>
        <end position="222"/>
    </location>
</feature>
<proteinExistence type="predicted"/>
<dbReference type="Pfam" id="PF13870">
    <property type="entry name" value="CCDC113_CCDC96_CC"/>
    <property type="match status" value="1"/>
</dbReference>
<gene>
    <name evidence="7" type="ORF">FCC1311_010002</name>
</gene>
<evidence type="ECO:0000313" key="8">
    <source>
        <dbReference type="Proteomes" id="UP000241890"/>
    </source>
</evidence>
<keyword evidence="8" id="KW-1185">Reference proteome</keyword>
<evidence type="ECO:0000256" key="3">
    <source>
        <dbReference type="ARBA" id="ARBA00023273"/>
    </source>
</evidence>
<evidence type="ECO:0000256" key="4">
    <source>
        <dbReference type="SAM" id="Coils"/>
    </source>
</evidence>
<feature type="domain" description="CCDC113/CCDC96 coiled-coil" evidence="6">
    <location>
        <begin position="441"/>
        <end position="612"/>
    </location>
</feature>
<protein>
    <submittedName>
        <fullName evidence="7">Coiled-coil domain-containing protein 96</fullName>
    </submittedName>
</protein>